<keyword evidence="5" id="KW-0808">Transferase</keyword>
<evidence type="ECO:0000313" key="14">
    <source>
        <dbReference type="EMBL" id="CAG8441232.1"/>
    </source>
</evidence>
<dbReference type="GO" id="GO:0000162">
    <property type="term" value="P:L-tryptophan biosynthetic process"/>
    <property type="evidence" value="ECO:0007669"/>
    <property type="project" value="TreeGrafter"/>
</dbReference>
<evidence type="ECO:0000259" key="11">
    <source>
        <dbReference type="Pfam" id="PF00117"/>
    </source>
</evidence>
<dbReference type="InterPro" id="IPR029062">
    <property type="entry name" value="Class_I_gatase-like"/>
</dbReference>
<dbReference type="Pfam" id="PF00117">
    <property type="entry name" value="GATase"/>
    <property type="match status" value="1"/>
</dbReference>
<dbReference type="AlphaFoldDB" id="A0A9N8V2Q5"/>
<feature type="domain" description="Glutamine amidotransferase" evidence="11">
    <location>
        <begin position="72"/>
        <end position="202"/>
    </location>
</feature>
<dbReference type="Gene3D" id="3.60.120.10">
    <property type="entry name" value="Anthranilate synthase"/>
    <property type="match status" value="1"/>
</dbReference>
<sequence>MSADNDNNATEKCFHATTENVIKTRIYQCRFGTTLIALTGITSKPISFHTLTMLSYHRDQDFGICGKLLELEDCSVPVLGVCLGHQGIGAASGAKVFFFEIPHNDISKEDSLFFGIPEAFYGVRYHSLVVDHRHLPSDLMITAWCCSNEEENNNFSSSEVNNGATTPHMIMGLQHKYKPIYGVQFHPESICTEYGHQISKNFQKITCSFLKKHGRFFQRHEFPSHIQDISIISTSISRSREISSSSSWTSPRYHIVLKRLDKNIWIDSEKVFENVVSADPSLLGTWWLDSARRPDPQSRFSFMGSTPSEANAFSTFYATLPKRLQITCSNGIVMSKVLTGGQTFWDWMSETMDLFNKCVTRVNVIIDDDSIDQQVPFDFRLGMIGYFGYEMKRESLSGYVIPQEQQKKNICSQVDAAFIFATQAIVFDHLEKRIWLAGLIREKEYSVNNVFEDIKDVLGITTGFSPRDFAAWIKATENRLLCLTKRQFDDNVMQMNFNSHRCKNSNGQSSDYTENKSDKKHMGKHSLESQISSFTPDRDYPSYINAIEQARSFIHDGQSYEICLTTQIRTTLNRLDDVLELYKHLRRKNPAPFSALFDFAVEDLVILSSSPEKFIEISCDGRVEMKPIKGTVAVASGCFCVERCDGGEQCELNRKKEDRKRVESLECSVKERAENLMIVDLIRHDLVHICLPGTVRVPLLMKIETYETMHQLVTTVNGSLKSDIDCVEAVRKCFPPGSMTGAPKLRSVQLLDDLENHLPRGVYSGCLGYLSMGDGTKARKKGSAMFSVVIRTAVIGNGTDLSIGAGGAITFLSNANEEWREVMLKAQSVIPSVLAFINGTQTTTTTSS</sequence>
<dbReference type="GO" id="GO:0005737">
    <property type="term" value="C:cytoplasm"/>
    <property type="evidence" value="ECO:0007669"/>
    <property type="project" value="TreeGrafter"/>
</dbReference>
<evidence type="ECO:0000313" key="15">
    <source>
        <dbReference type="Proteomes" id="UP000789831"/>
    </source>
</evidence>
<dbReference type="Pfam" id="PF04715">
    <property type="entry name" value="Anth_synt_I_N"/>
    <property type="match status" value="1"/>
</dbReference>
<keyword evidence="7" id="KW-0315">Glutamine amidotransferase</keyword>
<keyword evidence="6" id="KW-0289">Folate biosynthesis</keyword>
<dbReference type="PRINTS" id="PR00097">
    <property type="entry name" value="ANTSNTHASEII"/>
</dbReference>
<evidence type="ECO:0000256" key="9">
    <source>
        <dbReference type="ARBA" id="ARBA00031904"/>
    </source>
</evidence>
<dbReference type="InterPro" id="IPR005801">
    <property type="entry name" value="ADC_synthase"/>
</dbReference>
<name>A0A9N8V2Q5_9GLOM</name>
<dbReference type="InterPro" id="IPR017926">
    <property type="entry name" value="GATASE"/>
</dbReference>
<dbReference type="GO" id="GO:0046820">
    <property type="term" value="F:4-amino-4-deoxychorismate synthase activity"/>
    <property type="evidence" value="ECO:0007669"/>
    <property type="project" value="UniProtKB-EC"/>
</dbReference>
<evidence type="ECO:0000256" key="5">
    <source>
        <dbReference type="ARBA" id="ARBA00022679"/>
    </source>
</evidence>
<comment type="catalytic activity">
    <reaction evidence="1">
        <text>chorismate + L-glutamine = 4-amino-4-deoxychorismate + L-glutamate</text>
        <dbReference type="Rhea" id="RHEA:11672"/>
        <dbReference type="ChEBI" id="CHEBI:29748"/>
        <dbReference type="ChEBI" id="CHEBI:29985"/>
        <dbReference type="ChEBI" id="CHEBI:58359"/>
        <dbReference type="ChEBI" id="CHEBI:58406"/>
        <dbReference type="EC" id="2.6.1.85"/>
    </reaction>
</comment>
<organism evidence="14 15">
    <name type="scientific">Ambispora gerdemannii</name>
    <dbReference type="NCBI Taxonomy" id="144530"/>
    <lineage>
        <taxon>Eukaryota</taxon>
        <taxon>Fungi</taxon>
        <taxon>Fungi incertae sedis</taxon>
        <taxon>Mucoromycota</taxon>
        <taxon>Glomeromycotina</taxon>
        <taxon>Glomeromycetes</taxon>
        <taxon>Archaeosporales</taxon>
        <taxon>Ambisporaceae</taxon>
        <taxon>Ambispora</taxon>
    </lineage>
</organism>
<evidence type="ECO:0000256" key="10">
    <source>
        <dbReference type="SAM" id="MobiDB-lite"/>
    </source>
</evidence>
<proteinExistence type="inferred from homology"/>
<dbReference type="InterPro" id="IPR006221">
    <property type="entry name" value="TrpG/PapA_dom"/>
</dbReference>
<dbReference type="PRINTS" id="PR00096">
    <property type="entry name" value="GATASE"/>
</dbReference>
<evidence type="ECO:0000256" key="8">
    <source>
        <dbReference type="ARBA" id="ARBA00031329"/>
    </source>
</evidence>
<dbReference type="InterPro" id="IPR015890">
    <property type="entry name" value="Chorismate_C"/>
</dbReference>
<dbReference type="GO" id="GO:0046656">
    <property type="term" value="P:folic acid biosynthetic process"/>
    <property type="evidence" value="ECO:0007669"/>
    <property type="project" value="UniProtKB-KW"/>
</dbReference>
<evidence type="ECO:0000259" key="12">
    <source>
        <dbReference type="Pfam" id="PF00425"/>
    </source>
</evidence>
<dbReference type="GO" id="GO:0008153">
    <property type="term" value="P:4-aminobenzoate biosynthetic process"/>
    <property type="evidence" value="ECO:0007669"/>
    <property type="project" value="TreeGrafter"/>
</dbReference>
<evidence type="ECO:0000256" key="3">
    <source>
        <dbReference type="ARBA" id="ARBA00005970"/>
    </source>
</evidence>
<reference evidence="14" key="1">
    <citation type="submission" date="2021-06" db="EMBL/GenBank/DDBJ databases">
        <authorList>
            <person name="Kallberg Y."/>
            <person name="Tangrot J."/>
            <person name="Rosling A."/>
        </authorList>
    </citation>
    <scope>NUCLEOTIDE SEQUENCE</scope>
    <source>
        <strain evidence="14">MT106</strain>
    </source>
</reference>
<dbReference type="PANTHER" id="PTHR11236:SF18">
    <property type="entry name" value="AMINODEOXYCHORISMATE SYNTHASE"/>
    <property type="match status" value="1"/>
</dbReference>
<dbReference type="OrthoDB" id="64220at2759"/>
<evidence type="ECO:0000256" key="1">
    <source>
        <dbReference type="ARBA" id="ARBA00001000"/>
    </source>
</evidence>
<dbReference type="SUPFAM" id="SSF52317">
    <property type="entry name" value="Class I glutamine amidotransferase-like"/>
    <property type="match status" value="1"/>
</dbReference>
<feature type="domain" description="Chorismate-utilising enzyme C-terminal" evidence="12">
    <location>
        <begin position="542"/>
        <end position="825"/>
    </location>
</feature>
<dbReference type="CDD" id="cd01743">
    <property type="entry name" value="GATase1_Anthranilate_Synthase"/>
    <property type="match status" value="1"/>
</dbReference>
<feature type="compositionally biased region" description="Polar residues" evidence="10">
    <location>
        <begin position="499"/>
        <end position="512"/>
    </location>
</feature>
<dbReference type="Gene3D" id="3.40.50.880">
    <property type="match status" value="1"/>
</dbReference>
<evidence type="ECO:0000256" key="7">
    <source>
        <dbReference type="ARBA" id="ARBA00022962"/>
    </source>
</evidence>
<dbReference type="InterPro" id="IPR019999">
    <property type="entry name" value="Anth_synth_I-like"/>
</dbReference>
<dbReference type="Pfam" id="PF00425">
    <property type="entry name" value="Chorismate_bind"/>
    <property type="match status" value="1"/>
</dbReference>
<dbReference type="EMBL" id="CAJVPL010000069">
    <property type="protein sequence ID" value="CAG8441232.1"/>
    <property type="molecule type" value="Genomic_DNA"/>
</dbReference>
<feature type="domain" description="Anthranilate synthase component I N-terminal" evidence="13">
    <location>
        <begin position="285"/>
        <end position="436"/>
    </location>
</feature>
<comment type="caution">
    <text evidence="14">The sequence shown here is derived from an EMBL/GenBank/DDBJ whole genome shotgun (WGS) entry which is preliminary data.</text>
</comment>
<keyword evidence="15" id="KW-1185">Reference proteome</keyword>
<protein>
    <recommendedName>
        <fullName evidence="4">aminodeoxychorismate synthase</fullName>
        <ecNumber evidence="4">2.6.1.85</ecNumber>
    </recommendedName>
    <alternativeName>
        <fullName evidence="8">Para-aminobenzoate synthase</fullName>
    </alternativeName>
    <alternativeName>
        <fullName evidence="9">p-aminobenzoic acid synthase</fullName>
    </alternativeName>
</protein>
<dbReference type="PROSITE" id="PS51273">
    <property type="entry name" value="GATASE_TYPE_1"/>
    <property type="match status" value="1"/>
</dbReference>
<accession>A0A9N8V2Q5</accession>
<evidence type="ECO:0000259" key="13">
    <source>
        <dbReference type="Pfam" id="PF04715"/>
    </source>
</evidence>
<dbReference type="EC" id="2.6.1.85" evidence="4"/>
<feature type="region of interest" description="Disordered" evidence="10">
    <location>
        <begin position="499"/>
        <end position="534"/>
    </location>
</feature>
<evidence type="ECO:0000256" key="6">
    <source>
        <dbReference type="ARBA" id="ARBA00022909"/>
    </source>
</evidence>
<comment type="similarity">
    <text evidence="3">In the C-terminal section; belongs to the anthranilate synthase component I family.</text>
</comment>
<evidence type="ECO:0000256" key="2">
    <source>
        <dbReference type="ARBA" id="ARBA00005009"/>
    </source>
</evidence>
<dbReference type="Proteomes" id="UP000789831">
    <property type="component" value="Unassembled WGS sequence"/>
</dbReference>
<dbReference type="SUPFAM" id="SSF56322">
    <property type="entry name" value="ADC synthase"/>
    <property type="match status" value="1"/>
</dbReference>
<evidence type="ECO:0000256" key="4">
    <source>
        <dbReference type="ARBA" id="ARBA00013139"/>
    </source>
</evidence>
<comment type="pathway">
    <text evidence="2">Cofactor biosynthesis; tetrahydrofolate biosynthesis; 4-aminobenzoate from chorismate: step 1/2.</text>
</comment>
<dbReference type="InterPro" id="IPR006805">
    <property type="entry name" value="Anth_synth_I_N"/>
</dbReference>
<gene>
    <name evidence="14" type="ORF">AGERDE_LOCUS1083</name>
</gene>
<dbReference type="PANTHER" id="PTHR11236">
    <property type="entry name" value="AMINOBENZOATE/ANTHRANILATE SYNTHASE"/>
    <property type="match status" value="1"/>
</dbReference>